<proteinExistence type="predicted"/>
<dbReference type="GO" id="GO:0003676">
    <property type="term" value="F:nucleic acid binding"/>
    <property type="evidence" value="ECO:0007669"/>
    <property type="project" value="InterPro"/>
</dbReference>
<sequence length="193" mass="21853">MIKLSRPQCPNQEALRTNYKHPDNKAVLILASHDKCMYCESKVSHTYYGDIEHIKPKSKFPGLEFDWGNLGYVCARCNGYKSDKYDEANPILNPYDEDPETHIVVLGAFFAHKDNSTKGKITIEEQSGVHLNRPALIERRQDRINLLKKVIGACAKLEDSAKEAVLESIKPEAEEDKEYSLCVKALLKTEGID</sequence>
<dbReference type="InterPro" id="IPR003615">
    <property type="entry name" value="HNH_nuc"/>
</dbReference>
<accession>A0A0G1YEW8</accession>
<dbReference type="InterPro" id="IPR002711">
    <property type="entry name" value="HNH"/>
</dbReference>
<feature type="domain" description="HNH" evidence="1">
    <location>
        <begin position="36"/>
        <end position="83"/>
    </location>
</feature>
<dbReference type="GO" id="GO:0004519">
    <property type="term" value="F:endonuclease activity"/>
    <property type="evidence" value="ECO:0007669"/>
    <property type="project" value="InterPro"/>
</dbReference>
<dbReference type="STRING" id="1619044.UY92_C0014G0045"/>
<comment type="caution">
    <text evidence="2">The sequence shown here is derived from an EMBL/GenBank/DDBJ whole genome shotgun (WGS) entry which is preliminary data.</text>
</comment>
<evidence type="ECO:0000313" key="3">
    <source>
        <dbReference type="Proteomes" id="UP000033870"/>
    </source>
</evidence>
<dbReference type="EMBL" id="LCRX01000014">
    <property type="protein sequence ID" value="KKW41720.1"/>
    <property type="molecule type" value="Genomic_DNA"/>
</dbReference>
<evidence type="ECO:0000259" key="1">
    <source>
        <dbReference type="Pfam" id="PF01844"/>
    </source>
</evidence>
<reference evidence="2 3" key="1">
    <citation type="journal article" date="2015" name="Nature">
        <title>rRNA introns, odd ribosomes, and small enigmatic genomes across a large radiation of phyla.</title>
        <authorList>
            <person name="Brown C.T."/>
            <person name="Hug L.A."/>
            <person name="Thomas B.C."/>
            <person name="Sharon I."/>
            <person name="Castelle C.J."/>
            <person name="Singh A."/>
            <person name="Wilkins M.J."/>
            <person name="Williams K.H."/>
            <person name="Banfield J.F."/>
        </authorList>
    </citation>
    <scope>NUCLEOTIDE SEQUENCE [LARGE SCALE GENOMIC DNA]</scope>
</reference>
<dbReference type="AlphaFoldDB" id="A0A0G1YEW8"/>
<gene>
    <name evidence="2" type="ORF">UY92_C0014G0045</name>
</gene>
<dbReference type="Proteomes" id="UP000033870">
    <property type="component" value="Unassembled WGS sequence"/>
</dbReference>
<name>A0A0G1YEW8_9BACT</name>
<dbReference type="CDD" id="cd00085">
    <property type="entry name" value="HNHc"/>
    <property type="match status" value="1"/>
</dbReference>
<dbReference type="Gene3D" id="1.10.30.50">
    <property type="match status" value="1"/>
</dbReference>
<evidence type="ECO:0000313" key="2">
    <source>
        <dbReference type="EMBL" id="KKW41720.1"/>
    </source>
</evidence>
<dbReference type="GO" id="GO:0008270">
    <property type="term" value="F:zinc ion binding"/>
    <property type="evidence" value="ECO:0007669"/>
    <property type="project" value="InterPro"/>
</dbReference>
<protein>
    <recommendedName>
        <fullName evidence="1">HNH domain-containing protein</fullName>
    </recommendedName>
</protein>
<dbReference type="Pfam" id="PF01844">
    <property type="entry name" value="HNH"/>
    <property type="match status" value="1"/>
</dbReference>
<organism evidence="2 3">
    <name type="scientific">Candidatus Magasanikbacteria bacterium GW2011_GWA2_56_11</name>
    <dbReference type="NCBI Taxonomy" id="1619044"/>
    <lineage>
        <taxon>Bacteria</taxon>
        <taxon>Candidatus Magasanikiibacteriota</taxon>
    </lineage>
</organism>